<keyword evidence="3" id="KW-1185">Reference proteome</keyword>
<dbReference type="AlphaFoldDB" id="A0A9W7MHY2"/>
<reference evidence="2" key="1">
    <citation type="submission" date="2023-05" db="EMBL/GenBank/DDBJ databases">
        <title>Genome and transcriptome analyses reveal genes involved in the formation of fine ridges on petal epidermal cells in Hibiscus trionum.</title>
        <authorList>
            <person name="Koshimizu S."/>
            <person name="Masuda S."/>
            <person name="Ishii T."/>
            <person name="Shirasu K."/>
            <person name="Hoshino A."/>
            <person name="Arita M."/>
        </authorList>
    </citation>
    <scope>NUCLEOTIDE SEQUENCE</scope>
    <source>
        <strain evidence="2">Hamamatsu line</strain>
    </source>
</reference>
<dbReference type="Proteomes" id="UP001165190">
    <property type="component" value="Unassembled WGS sequence"/>
</dbReference>
<dbReference type="PANTHER" id="PTHR10775:SF188">
    <property type="entry name" value="TRANSPOSASE-ASSOCIATED DOMAIN-CONTAINING PROTEIN"/>
    <property type="match status" value="1"/>
</dbReference>
<dbReference type="OrthoDB" id="1023725at2759"/>
<evidence type="ECO:0000259" key="1">
    <source>
        <dbReference type="Pfam" id="PF13963"/>
    </source>
</evidence>
<dbReference type="Pfam" id="PF13963">
    <property type="entry name" value="Transpos_assoc"/>
    <property type="match status" value="1"/>
</dbReference>
<evidence type="ECO:0000313" key="3">
    <source>
        <dbReference type="Proteomes" id="UP001165190"/>
    </source>
</evidence>
<comment type="caution">
    <text evidence="2">The sequence shown here is derived from an EMBL/GenBank/DDBJ whole genome shotgun (WGS) entry which is preliminary data.</text>
</comment>
<sequence length="303" mass="35102">MGRSWMYNIDRLIMGHIINPDFERPLLEFITFALSKPRFTDRGNIRCPCNRPKCRNKSFQDPETVKIHVITEGFVPHYYNWVHHGEPRFSLTRQSQYDYCNHMAGSSTAAPEYAYDPCGNHHEPPEINVSGPELNAHMTQDDQPPIASAQMLYDKLGASSETIWPGSNESKLSVVSELIHLKAQYKIPNACYDDLCRIMQKLMPEDNVMPKNTYETKKLVRDMGLPVQKIHCCRNGCMIYWGGDSELIECRFCGLPRYKDNASEGSSNRKAYKKMYYFPLTPRLQRLYASEVTAKHMRWHAEH</sequence>
<dbReference type="InterPro" id="IPR029480">
    <property type="entry name" value="Transpos_assoc"/>
</dbReference>
<feature type="domain" description="Transposase-associated" evidence="1">
    <location>
        <begin position="3"/>
        <end position="86"/>
    </location>
</feature>
<name>A0A9W7MHY2_HIBTR</name>
<gene>
    <name evidence="2" type="ORF">HRI_004172500</name>
</gene>
<evidence type="ECO:0000313" key="2">
    <source>
        <dbReference type="EMBL" id="GMJ05033.1"/>
    </source>
</evidence>
<dbReference type="EMBL" id="BSYR01000044">
    <property type="protein sequence ID" value="GMJ05033.1"/>
    <property type="molecule type" value="Genomic_DNA"/>
</dbReference>
<protein>
    <recommendedName>
        <fullName evidence="1">Transposase-associated domain-containing protein</fullName>
    </recommendedName>
</protein>
<accession>A0A9W7MHY2</accession>
<organism evidence="2 3">
    <name type="scientific">Hibiscus trionum</name>
    <name type="common">Flower of an hour</name>
    <dbReference type="NCBI Taxonomy" id="183268"/>
    <lineage>
        <taxon>Eukaryota</taxon>
        <taxon>Viridiplantae</taxon>
        <taxon>Streptophyta</taxon>
        <taxon>Embryophyta</taxon>
        <taxon>Tracheophyta</taxon>
        <taxon>Spermatophyta</taxon>
        <taxon>Magnoliopsida</taxon>
        <taxon>eudicotyledons</taxon>
        <taxon>Gunneridae</taxon>
        <taxon>Pentapetalae</taxon>
        <taxon>rosids</taxon>
        <taxon>malvids</taxon>
        <taxon>Malvales</taxon>
        <taxon>Malvaceae</taxon>
        <taxon>Malvoideae</taxon>
        <taxon>Hibiscus</taxon>
    </lineage>
</organism>
<dbReference type="PANTHER" id="PTHR10775">
    <property type="entry name" value="OS08G0208400 PROTEIN"/>
    <property type="match status" value="1"/>
</dbReference>
<proteinExistence type="predicted"/>